<keyword evidence="2 4" id="KW-0863">Zinc-finger</keyword>
<gene>
    <name evidence="6" type="ORF">Adt_08261</name>
</gene>
<evidence type="ECO:0000313" key="6">
    <source>
        <dbReference type="EMBL" id="KAL2534910.1"/>
    </source>
</evidence>
<dbReference type="InterPro" id="IPR013083">
    <property type="entry name" value="Znf_RING/FYVE/PHD"/>
</dbReference>
<feature type="domain" description="RING-type" evidence="5">
    <location>
        <begin position="56"/>
        <end position="96"/>
    </location>
</feature>
<keyword evidence="7" id="KW-1185">Reference proteome</keyword>
<evidence type="ECO:0000313" key="7">
    <source>
        <dbReference type="Proteomes" id="UP001604336"/>
    </source>
</evidence>
<evidence type="ECO:0000256" key="2">
    <source>
        <dbReference type="ARBA" id="ARBA00022771"/>
    </source>
</evidence>
<dbReference type="GO" id="GO:0008270">
    <property type="term" value="F:zinc ion binding"/>
    <property type="evidence" value="ECO:0007669"/>
    <property type="project" value="UniProtKB-KW"/>
</dbReference>
<evidence type="ECO:0000256" key="3">
    <source>
        <dbReference type="ARBA" id="ARBA00022833"/>
    </source>
</evidence>
<evidence type="ECO:0000256" key="4">
    <source>
        <dbReference type="PROSITE-ProRule" id="PRU00175"/>
    </source>
</evidence>
<evidence type="ECO:0000256" key="1">
    <source>
        <dbReference type="ARBA" id="ARBA00022723"/>
    </source>
</evidence>
<dbReference type="SUPFAM" id="SSF57850">
    <property type="entry name" value="RING/U-box"/>
    <property type="match status" value="1"/>
</dbReference>
<dbReference type="PANTHER" id="PTHR45798">
    <property type="entry name" value="RING-H2 FINGER PROTEIN ATL61-RELATED-RELATED"/>
    <property type="match status" value="1"/>
</dbReference>
<dbReference type="Proteomes" id="UP001604336">
    <property type="component" value="Unassembled WGS sequence"/>
</dbReference>
<name>A0ABD1VC45_9LAMI</name>
<reference evidence="7" key="1">
    <citation type="submission" date="2024-07" db="EMBL/GenBank/DDBJ databases">
        <title>Two chromosome-level genome assemblies of Korean endemic species Abeliophyllum distichum and Forsythia ovata (Oleaceae).</title>
        <authorList>
            <person name="Jang H."/>
        </authorList>
    </citation>
    <scope>NUCLEOTIDE SEQUENCE [LARGE SCALE GENOMIC DNA]</scope>
</reference>
<comment type="caution">
    <text evidence="6">The sequence shown here is derived from an EMBL/GenBank/DDBJ whole genome shotgun (WGS) entry which is preliminary data.</text>
</comment>
<dbReference type="Pfam" id="PF13639">
    <property type="entry name" value="zf-RING_2"/>
    <property type="match status" value="1"/>
</dbReference>
<dbReference type="EMBL" id="JBFOLK010000002">
    <property type="protein sequence ID" value="KAL2534910.1"/>
    <property type="molecule type" value="Genomic_DNA"/>
</dbReference>
<keyword evidence="3" id="KW-0862">Zinc</keyword>
<dbReference type="InterPro" id="IPR001841">
    <property type="entry name" value="Znf_RING"/>
</dbReference>
<organism evidence="6 7">
    <name type="scientific">Abeliophyllum distichum</name>
    <dbReference type="NCBI Taxonomy" id="126358"/>
    <lineage>
        <taxon>Eukaryota</taxon>
        <taxon>Viridiplantae</taxon>
        <taxon>Streptophyta</taxon>
        <taxon>Embryophyta</taxon>
        <taxon>Tracheophyta</taxon>
        <taxon>Spermatophyta</taxon>
        <taxon>Magnoliopsida</taxon>
        <taxon>eudicotyledons</taxon>
        <taxon>Gunneridae</taxon>
        <taxon>Pentapetalae</taxon>
        <taxon>asterids</taxon>
        <taxon>lamiids</taxon>
        <taxon>Lamiales</taxon>
        <taxon>Oleaceae</taxon>
        <taxon>Forsythieae</taxon>
        <taxon>Abeliophyllum</taxon>
    </lineage>
</organism>
<sequence length="147" mass="16604">MSTLNGRLRKRNRRCCAAIPPCCGKRWPEEELKKVLKYLPKLTYATNSDNLSDRAICLAEFAVGDELRVLPQCCHGFHVECIDTWLGFHSSCPSCRRNVVMTSVRSAAAVACQSWPDVLLPPPLEPSPSQATGENFFHRKWFLIRAN</sequence>
<proteinExistence type="predicted"/>
<protein>
    <submittedName>
        <fullName evidence="6">RING-H2 finger protein ATL8</fullName>
    </submittedName>
</protein>
<evidence type="ECO:0000259" key="5">
    <source>
        <dbReference type="PROSITE" id="PS50089"/>
    </source>
</evidence>
<dbReference type="PROSITE" id="PS50089">
    <property type="entry name" value="ZF_RING_2"/>
    <property type="match status" value="1"/>
</dbReference>
<dbReference type="PANTHER" id="PTHR45798:SF91">
    <property type="entry name" value="RING-TYPE DOMAIN-CONTAINING PROTEIN"/>
    <property type="match status" value="1"/>
</dbReference>
<dbReference type="Gene3D" id="3.30.40.10">
    <property type="entry name" value="Zinc/RING finger domain, C3HC4 (zinc finger)"/>
    <property type="match status" value="1"/>
</dbReference>
<dbReference type="InterPro" id="IPR052788">
    <property type="entry name" value="RING-type_E3_ligase_ATL"/>
</dbReference>
<keyword evidence="1" id="KW-0479">Metal-binding</keyword>
<accession>A0ABD1VC45</accession>
<dbReference type="AlphaFoldDB" id="A0ABD1VC45"/>